<protein>
    <submittedName>
        <fullName evidence="3">Calcineurin-like phosphoesterase family protein</fullName>
    </submittedName>
    <submittedName>
        <fullName evidence="2">Metallophosphoesterase</fullName>
    </submittedName>
</protein>
<dbReference type="Pfam" id="PF00149">
    <property type="entry name" value="Metallophos"/>
    <property type="match status" value="1"/>
</dbReference>
<dbReference type="Proteomes" id="UP001156881">
    <property type="component" value="Unassembled WGS sequence"/>
</dbReference>
<dbReference type="EMBL" id="JACIDN010000008">
    <property type="protein sequence ID" value="MBB3904764.1"/>
    <property type="molecule type" value="Genomic_DNA"/>
</dbReference>
<keyword evidence="5" id="KW-1185">Reference proteome</keyword>
<dbReference type="SUPFAM" id="SSF56300">
    <property type="entry name" value="Metallo-dependent phosphatases"/>
    <property type="match status" value="1"/>
</dbReference>
<reference evidence="3 4" key="3">
    <citation type="submission" date="2020-08" db="EMBL/GenBank/DDBJ databases">
        <title>Genomic Encyclopedia of Type Strains, Phase IV (KMG-IV): sequencing the most valuable type-strain genomes for metagenomic binning, comparative biology and taxonomic classification.</title>
        <authorList>
            <person name="Goeker M."/>
        </authorList>
    </citation>
    <scope>NUCLEOTIDE SEQUENCE [LARGE SCALE GENOMIC DNA]</scope>
    <source>
        <strain evidence="3 4">DSM 24105</strain>
    </source>
</reference>
<accession>A0A7W6AMX7</accession>
<evidence type="ECO:0000259" key="1">
    <source>
        <dbReference type="Pfam" id="PF00149"/>
    </source>
</evidence>
<reference evidence="5" key="2">
    <citation type="journal article" date="2019" name="Int. J. Syst. Evol. Microbiol.">
        <title>The Global Catalogue of Microorganisms (GCM) 10K type strain sequencing project: providing services to taxonomists for standard genome sequencing and annotation.</title>
        <authorList>
            <consortium name="The Broad Institute Genomics Platform"/>
            <consortium name="The Broad Institute Genome Sequencing Center for Infectious Disease"/>
            <person name="Wu L."/>
            <person name="Ma J."/>
        </authorList>
    </citation>
    <scope>NUCLEOTIDE SEQUENCE [LARGE SCALE GENOMIC DNA]</scope>
    <source>
        <strain evidence="5">NBRC 107710</strain>
    </source>
</reference>
<evidence type="ECO:0000313" key="2">
    <source>
        <dbReference type="EMBL" id="GLS45559.1"/>
    </source>
</evidence>
<dbReference type="AlphaFoldDB" id="A0A7W6AMX7"/>
<proteinExistence type="predicted"/>
<sequence length="185" mass="20934">MATFFTADTHFGDATLVQRRRSMFGSVEGHDEALIARWNDTVAEGDAIWHLGDFAADATREHCAAVFRRLNGIKRLVRGNHDTNRVLELPWAEVPVATARITVTDADGQPRRLFLSHYPHRSWPGFWRETRHLYGHTHAFLPDTSRSSDVGVDACDYRPVDLAFIIGRQANAKQAPEEMAQRGIR</sequence>
<dbReference type="GO" id="GO:0016787">
    <property type="term" value="F:hydrolase activity"/>
    <property type="evidence" value="ECO:0007669"/>
    <property type="project" value="InterPro"/>
</dbReference>
<feature type="domain" description="Calcineurin-like phosphoesterase" evidence="1">
    <location>
        <begin position="4"/>
        <end position="114"/>
    </location>
</feature>
<evidence type="ECO:0000313" key="4">
    <source>
        <dbReference type="Proteomes" id="UP000517759"/>
    </source>
</evidence>
<reference evidence="2" key="4">
    <citation type="submission" date="2023-01" db="EMBL/GenBank/DDBJ databases">
        <title>Draft genome sequence of Methylobacterium brachythecii strain NBRC 107710.</title>
        <authorList>
            <person name="Sun Q."/>
            <person name="Mori K."/>
        </authorList>
    </citation>
    <scope>NUCLEOTIDE SEQUENCE</scope>
    <source>
        <strain evidence="2">NBRC 107710</strain>
    </source>
</reference>
<dbReference type="InterPro" id="IPR004843">
    <property type="entry name" value="Calcineurin-like_PHP"/>
</dbReference>
<organism evidence="3 4">
    <name type="scientific">Methylobacterium brachythecii</name>
    <dbReference type="NCBI Taxonomy" id="1176177"/>
    <lineage>
        <taxon>Bacteria</taxon>
        <taxon>Pseudomonadati</taxon>
        <taxon>Pseudomonadota</taxon>
        <taxon>Alphaproteobacteria</taxon>
        <taxon>Hyphomicrobiales</taxon>
        <taxon>Methylobacteriaceae</taxon>
        <taxon>Methylobacterium</taxon>
    </lineage>
</organism>
<reference evidence="2" key="1">
    <citation type="journal article" date="2014" name="Int. J. Syst. Evol. Microbiol.">
        <title>Complete genome of a new Firmicutes species belonging to the dominant human colonic microbiota ('Ruminococcus bicirculans') reveals two chromosomes and a selective capacity to utilize plant glucans.</title>
        <authorList>
            <consortium name="NISC Comparative Sequencing Program"/>
            <person name="Wegmann U."/>
            <person name="Louis P."/>
            <person name="Goesmann A."/>
            <person name="Henrissat B."/>
            <person name="Duncan S.H."/>
            <person name="Flint H.J."/>
        </authorList>
    </citation>
    <scope>NUCLEOTIDE SEQUENCE</scope>
    <source>
        <strain evidence="2">NBRC 107710</strain>
    </source>
</reference>
<dbReference type="Gene3D" id="3.60.21.10">
    <property type="match status" value="1"/>
</dbReference>
<evidence type="ECO:0000313" key="5">
    <source>
        <dbReference type="Proteomes" id="UP001156881"/>
    </source>
</evidence>
<dbReference type="InterPro" id="IPR029052">
    <property type="entry name" value="Metallo-depent_PP-like"/>
</dbReference>
<gene>
    <name evidence="2" type="ORF">GCM10007884_35500</name>
    <name evidence="3" type="ORF">GGR33_004287</name>
</gene>
<dbReference type="Proteomes" id="UP000517759">
    <property type="component" value="Unassembled WGS sequence"/>
</dbReference>
<dbReference type="EMBL" id="BSPG01000024">
    <property type="protein sequence ID" value="GLS45559.1"/>
    <property type="molecule type" value="Genomic_DNA"/>
</dbReference>
<evidence type="ECO:0000313" key="3">
    <source>
        <dbReference type="EMBL" id="MBB3904764.1"/>
    </source>
</evidence>
<dbReference type="RefSeq" id="WP_183508868.1">
    <property type="nucleotide sequence ID" value="NZ_BSPG01000024.1"/>
</dbReference>
<comment type="caution">
    <text evidence="3">The sequence shown here is derived from an EMBL/GenBank/DDBJ whole genome shotgun (WGS) entry which is preliminary data.</text>
</comment>
<name>A0A7W6AMX7_9HYPH</name>